<dbReference type="AlphaFoldDB" id="A0AAD5DH30"/>
<dbReference type="PROSITE" id="PS00600">
    <property type="entry name" value="AA_TRANSFER_CLASS_3"/>
    <property type="match status" value="1"/>
</dbReference>
<organism evidence="4 5">
    <name type="scientific">Chlorella ohadii</name>
    <dbReference type="NCBI Taxonomy" id="2649997"/>
    <lineage>
        <taxon>Eukaryota</taxon>
        <taxon>Viridiplantae</taxon>
        <taxon>Chlorophyta</taxon>
        <taxon>core chlorophytes</taxon>
        <taxon>Trebouxiophyceae</taxon>
        <taxon>Chlorellales</taxon>
        <taxon>Chlorellaceae</taxon>
        <taxon>Chlorella clade</taxon>
        <taxon>Chlorella</taxon>
    </lineage>
</organism>
<dbReference type="PANTHER" id="PTHR45688">
    <property type="match status" value="1"/>
</dbReference>
<evidence type="ECO:0000313" key="4">
    <source>
        <dbReference type="EMBL" id="KAI7836711.1"/>
    </source>
</evidence>
<dbReference type="GO" id="GO:0030170">
    <property type="term" value="F:pyridoxal phosphate binding"/>
    <property type="evidence" value="ECO:0007669"/>
    <property type="project" value="InterPro"/>
</dbReference>
<dbReference type="SUPFAM" id="SSF53383">
    <property type="entry name" value="PLP-dependent transferases"/>
    <property type="match status" value="1"/>
</dbReference>
<gene>
    <name evidence="4" type="ORF">COHA_009487</name>
</gene>
<dbReference type="Gene3D" id="3.40.640.10">
    <property type="entry name" value="Type I PLP-dependent aspartate aminotransferase-like (Major domain)"/>
    <property type="match status" value="1"/>
</dbReference>
<proteinExistence type="inferred from homology"/>
<sequence>MQRTLSPRDPVRVEWAPEAAVEFSGSSQKQPAKPAVALTADASAPSRAAAASSRAILERRRKHVGPNLALFFQEEPLHIVRGQGCELFDPEGHCYLDCINNVSHVGHAHPGVAAAVSTQLFTLNTNSRYLHEAYVEYAEAMAALCPAPLQVLYMLTSGSEANDLAWRIARAAAAAADPDDSRPLHVAVVDHGYHGHTSLCIDLSPYKWKGPGGGGRPAYVHVLPCPDVYRGQHLDGAAAARAAIAEAEAAGGRIAAFFSESILSCGGQVLLPSGYLEGVYHEMRAAGAVCVADEVQCGFGRVGRAFWAFELQGVTPDIVTFGKPCGNGWPMAGLITSPRLAKAFSAPGMEFFATGGGCTAAPTCGLAVLAAIREERLQDNAAAVGAYCLARLRELQERHPDVIGDVRGEGLMIGVEIVTDPDSKAHSPALARHLKLRCKADHRVLLSSEGPFSSVIKVKPPICFTEQQADRMVDAMASVLAALTPEDKARLAETSRAEVQAVSERHRRLG</sequence>
<dbReference type="GO" id="GO:0008483">
    <property type="term" value="F:transaminase activity"/>
    <property type="evidence" value="ECO:0007669"/>
    <property type="project" value="InterPro"/>
</dbReference>
<keyword evidence="5" id="KW-1185">Reference proteome</keyword>
<protein>
    <submittedName>
        <fullName evidence="4">Uncharacterized protein</fullName>
    </submittedName>
</protein>
<evidence type="ECO:0000256" key="2">
    <source>
        <dbReference type="ARBA" id="ARBA00022898"/>
    </source>
</evidence>
<dbReference type="CDD" id="cd00610">
    <property type="entry name" value="OAT_like"/>
    <property type="match status" value="1"/>
</dbReference>
<dbReference type="Proteomes" id="UP001205105">
    <property type="component" value="Unassembled WGS sequence"/>
</dbReference>
<dbReference type="GO" id="GO:0005739">
    <property type="term" value="C:mitochondrion"/>
    <property type="evidence" value="ECO:0007669"/>
    <property type="project" value="TreeGrafter"/>
</dbReference>
<name>A0AAD5DH30_9CHLO</name>
<dbReference type="InterPro" id="IPR049704">
    <property type="entry name" value="Aminotrans_3_PPA_site"/>
</dbReference>
<dbReference type="InterPro" id="IPR005814">
    <property type="entry name" value="Aminotrans_3"/>
</dbReference>
<evidence type="ECO:0000256" key="3">
    <source>
        <dbReference type="RuleBase" id="RU003560"/>
    </source>
</evidence>
<dbReference type="InterPro" id="IPR015424">
    <property type="entry name" value="PyrdxlP-dep_Trfase"/>
</dbReference>
<keyword evidence="2 3" id="KW-0663">Pyridoxal phosphate</keyword>
<evidence type="ECO:0000313" key="5">
    <source>
        <dbReference type="Proteomes" id="UP001205105"/>
    </source>
</evidence>
<dbReference type="PANTHER" id="PTHR45688:SF13">
    <property type="entry name" value="ALANINE--GLYOXYLATE AMINOTRANSFERASE 2-LIKE"/>
    <property type="match status" value="1"/>
</dbReference>
<dbReference type="EMBL" id="JADXDR010000179">
    <property type="protein sequence ID" value="KAI7836711.1"/>
    <property type="molecule type" value="Genomic_DNA"/>
</dbReference>
<evidence type="ECO:0000256" key="1">
    <source>
        <dbReference type="ARBA" id="ARBA00008954"/>
    </source>
</evidence>
<dbReference type="Gene3D" id="3.90.1150.10">
    <property type="entry name" value="Aspartate Aminotransferase, domain 1"/>
    <property type="match status" value="1"/>
</dbReference>
<dbReference type="InterPro" id="IPR015422">
    <property type="entry name" value="PyrdxlP-dep_Trfase_small"/>
</dbReference>
<reference evidence="4" key="1">
    <citation type="submission" date="2020-11" db="EMBL/GenBank/DDBJ databases">
        <title>Chlorella ohadii genome sequencing and assembly.</title>
        <authorList>
            <person name="Murik O."/>
            <person name="Treves H."/>
            <person name="Kedem I."/>
            <person name="Shotland Y."/>
            <person name="Kaplan A."/>
        </authorList>
    </citation>
    <scope>NUCLEOTIDE SEQUENCE</scope>
    <source>
        <strain evidence="4">1</strain>
    </source>
</reference>
<comment type="caution">
    <text evidence="4">The sequence shown here is derived from an EMBL/GenBank/DDBJ whole genome shotgun (WGS) entry which is preliminary data.</text>
</comment>
<dbReference type="InterPro" id="IPR015421">
    <property type="entry name" value="PyrdxlP-dep_Trfase_major"/>
</dbReference>
<accession>A0AAD5DH30</accession>
<comment type="similarity">
    <text evidence="1 3">Belongs to the class-III pyridoxal-phosphate-dependent aminotransferase family.</text>
</comment>
<dbReference type="Pfam" id="PF00202">
    <property type="entry name" value="Aminotran_3"/>
    <property type="match status" value="1"/>
</dbReference>